<keyword evidence="2" id="KW-1185">Reference proteome</keyword>
<dbReference type="SUPFAM" id="SSF103025">
    <property type="entry name" value="Folate-binding domain"/>
    <property type="match status" value="1"/>
</dbReference>
<dbReference type="Gene3D" id="3.30.70.1520">
    <property type="entry name" value="Heterotetrameric sarcosine oxidase"/>
    <property type="match status" value="1"/>
</dbReference>
<dbReference type="KEGG" id="led:BBK82_37355"/>
<dbReference type="InterPro" id="IPR027266">
    <property type="entry name" value="TrmE/GcvT-like"/>
</dbReference>
<organism evidence="1 2">
    <name type="scientific">Lentzea guizhouensis</name>
    <dbReference type="NCBI Taxonomy" id="1586287"/>
    <lineage>
        <taxon>Bacteria</taxon>
        <taxon>Bacillati</taxon>
        <taxon>Actinomycetota</taxon>
        <taxon>Actinomycetes</taxon>
        <taxon>Pseudonocardiales</taxon>
        <taxon>Pseudonocardiaceae</taxon>
        <taxon>Lentzea</taxon>
    </lineage>
</organism>
<reference evidence="1 2" key="1">
    <citation type="submission" date="2016-07" db="EMBL/GenBank/DDBJ databases">
        <title>Complete genome sequence of the Lentzea guizhouensis DHS C013.</title>
        <authorList>
            <person name="Cao C."/>
        </authorList>
    </citation>
    <scope>NUCLEOTIDE SEQUENCE [LARGE SCALE GENOMIC DNA]</scope>
    <source>
        <strain evidence="1 2">DHS C013</strain>
    </source>
</reference>
<evidence type="ECO:0000313" key="2">
    <source>
        <dbReference type="Proteomes" id="UP000093053"/>
    </source>
</evidence>
<dbReference type="EMBL" id="CP016793">
    <property type="protein sequence ID" value="ANZ40817.1"/>
    <property type="molecule type" value="Genomic_DNA"/>
</dbReference>
<accession>A0A1B2HSX0</accession>
<dbReference type="Proteomes" id="UP000093053">
    <property type="component" value="Chromosome"/>
</dbReference>
<dbReference type="RefSeq" id="WP_065919154.1">
    <property type="nucleotide sequence ID" value="NZ_CP016793.1"/>
</dbReference>
<protein>
    <submittedName>
        <fullName evidence="1">Sarcosine oxidase subunit gamma</fullName>
    </submittedName>
</protein>
<evidence type="ECO:0000313" key="1">
    <source>
        <dbReference type="EMBL" id="ANZ40817.1"/>
    </source>
</evidence>
<dbReference type="InterPro" id="IPR007375">
    <property type="entry name" value="SoxG"/>
</dbReference>
<name>A0A1B2HSX0_9PSEU</name>
<dbReference type="Pfam" id="PF04268">
    <property type="entry name" value="SoxG"/>
    <property type="match status" value="1"/>
</dbReference>
<dbReference type="Gene3D" id="3.30.1360.120">
    <property type="entry name" value="Probable tRNA modification gtpase trme, domain 1"/>
    <property type="match status" value="1"/>
</dbReference>
<gene>
    <name evidence="1" type="ORF">BBK82_37355</name>
</gene>
<dbReference type="AlphaFoldDB" id="A0A1B2HSX0"/>
<proteinExistence type="predicted"/>
<sequence>MTADPVSPLAAWTDRLAALAPALGVREVPFRSQLTVRVSDPGAIAAMGAALGAAFPAVACTFTTGTGPFGAVEVLWLGPDEFLVVAAPDLQVPIEEVLRGALGSSRGSVVDTSAQRTTVVLEGPRGRDVLAHGCAVDLHPAAAPVGTCVQTLLARTGVVLQVTGADRITLLVRSSFAEYLAAWLADACTEYVAVP</sequence>
<dbReference type="STRING" id="1586287.BBK82_37355"/>
<dbReference type="OrthoDB" id="9814782at2"/>